<accession>A0A1E7Q4H8</accession>
<keyword evidence="2" id="KW-0472">Membrane</keyword>
<comment type="caution">
    <text evidence="3">The sequence shown here is derived from an EMBL/GenBank/DDBJ whole genome shotgun (WGS) entry which is preliminary data.</text>
</comment>
<keyword evidence="2" id="KW-0812">Transmembrane</keyword>
<reference evidence="4" key="1">
    <citation type="submission" date="2016-09" db="EMBL/GenBank/DDBJ databases">
        <authorList>
            <person name="Wan X."/>
            <person name="Hou S."/>
        </authorList>
    </citation>
    <scope>NUCLEOTIDE SEQUENCE [LARGE SCALE GENOMIC DNA]</scope>
    <source>
        <strain evidence="4">KH87</strain>
    </source>
</reference>
<feature type="transmembrane region" description="Helical" evidence="2">
    <location>
        <begin position="73"/>
        <end position="103"/>
    </location>
</feature>
<dbReference type="EMBL" id="MKEK01000001">
    <property type="protein sequence ID" value="OEY69102.1"/>
    <property type="molecule type" value="Genomic_DNA"/>
</dbReference>
<dbReference type="STRING" id="1628148.BI198_05565"/>
<evidence type="ECO:0000256" key="1">
    <source>
        <dbReference type="SAM" id="MobiDB-lite"/>
    </source>
</evidence>
<evidence type="ECO:0000313" key="4">
    <source>
        <dbReference type="Proteomes" id="UP000242258"/>
    </source>
</evidence>
<evidence type="ECO:0000313" key="3">
    <source>
        <dbReference type="EMBL" id="OEY69102.1"/>
    </source>
</evidence>
<dbReference type="RefSeq" id="WP_070048668.1">
    <property type="nucleotide sequence ID" value="NZ_CBCSDO010000003.1"/>
</dbReference>
<organism evidence="3 4">
    <name type="scientific">Rheinheimera salexigens</name>
    <dbReference type="NCBI Taxonomy" id="1628148"/>
    <lineage>
        <taxon>Bacteria</taxon>
        <taxon>Pseudomonadati</taxon>
        <taxon>Pseudomonadota</taxon>
        <taxon>Gammaproteobacteria</taxon>
        <taxon>Chromatiales</taxon>
        <taxon>Chromatiaceae</taxon>
        <taxon>Rheinheimera</taxon>
    </lineage>
</organism>
<keyword evidence="2" id="KW-1133">Transmembrane helix</keyword>
<sequence>MQDPHIQQTPEQHCSETENTASNTKAAGLLDNTLDDIAEIAALASSVAQQYKVQTDLVKQQAKAEWALSVRSLTIAAAILVCFGAGVVMLWGSVLTLIGVVLFQLFNSLIASVVILLVLQILALIWCWRSMRYLLKQVGLKRTLLQISQFFSPSRFTKSAEQPESSNQRQAAK</sequence>
<evidence type="ECO:0000256" key="2">
    <source>
        <dbReference type="SAM" id="Phobius"/>
    </source>
</evidence>
<dbReference type="OrthoDB" id="6271946at2"/>
<proteinExistence type="predicted"/>
<feature type="transmembrane region" description="Helical" evidence="2">
    <location>
        <begin position="109"/>
        <end position="128"/>
    </location>
</feature>
<keyword evidence="4" id="KW-1185">Reference proteome</keyword>
<dbReference type="AlphaFoldDB" id="A0A1E7Q4H8"/>
<protein>
    <submittedName>
        <fullName evidence="3">Uncharacterized protein</fullName>
    </submittedName>
</protein>
<gene>
    <name evidence="3" type="ORF">BI198_05565</name>
</gene>
<name>A0A1E7Q4H8_9GAMM</name>
<feature type="region of interest" description="Disordered" evidence="1">
    <location>
        <begin position="1"/>
        <end position="20"/>
    </location>
</feature>
<dbReference type="Proteomes" id="UP000242258">
    <property type="component" value="Unassembled WGS sequence"/>
</dbReference>